<evidence type="ECO:0000313" key="8">
    <source>
        <dbReference type="Proteomes" id="UP000059188"/>
    </source>
</evidence>
<dbReference type="GO" id="GO:0032543">
    <property type="term" value="P:mitochondrial translation"/>
    <property type="evidence" value="ECO:0007669"/>
    <property type="project" value="UniProtKB-ARBA"/>
</dbReference>
<feature type="region of interest" description="Disordered" evidence="5">
    <location>
        <begin position="214"/>
        <end position="247"/>
    </location>
</feature>
<dbReference type="EMBL" id="LN679100">
    <property type="protein sequence ID" value="CEL52354.1"/>
    <property type="molecule type" value="Genomic_DNA"/>
</dbReference>
<evidence type="ECO:0000313" key="7">
    <source>
        <dbReference type="EMBL" id="CEL52354.1"/>
    </source>
</evidence>
<dbReference type="InterPro" id="IPR000352">
    <property type="entry name" value="Pep_chain_release_fac_I"/>
</dbReference>
<dbReference type="GO" id="GO:0003747">
    <property type="term" value="F:translation release factor activity"/>
    <property type="evidence" value="ECO:0007669"/>
    <property type="project" value="InterPro"/>
</dbReference>
<evidence type="ECO:0000256" key="1">
    <source>
        <dbReference type="ARBA" id="ARBA00004173"/>
    </source>
</evidence>
<organism evidence="7 8">
    <name type="scientific">Thanatephorus cucumeris (strain AG1-IB / isolate 7/3/14)</name>
    <name type="common">Lettuce bottom rot fungus</name>
    <name type="synonym">Rhizoctonia solani</name>
    <dbReference type="NCBI Taxonomy" id="1108050"/>
    <lineage>
        <taxon>Eukaryota</taxon>
        <taxon>Fungi</taxon>
        <taxon>Dikarya</taxon>
        <taxon>Basidiomycota</taxon>
        <taxon>Agaricomycotina</taxon>
        <taxon>Agaricomycetes</taxon>
        <taxon>Cantharellales</taxon>
        <taxon>Ceratobasidiaceae</taxon>
        <taxon>Rhizoctonia</taxon>
        <taxon>Rhizoctonia solani AG-1</taxon>
    </lineage>
</organism>
<dbReference type="OrthoDB" id="277888at2759"/>
<comment type="subcellular location">
    <subcellularLocation>
        <location evidence="1">Mitochondrion</location>
    </subcellularLocation>
</comment>
<evidence type="ECO:0000256" key="3">
    <source>
        <dbReference type="ARBA" id="ARBA00022946"/>
    </source>
</evidence>
<evidence type="ECO:0000259" key="6">
    <source>
        <dbReference type="Pfam" id="PF00472"/>
    </source>
</evidence>
<feature type="domain" description="Prokaryotic-type class I peptide chain release factors" evidence="6">
    <location>
        <begin position="138"/>
        <end position="232"/>
    </location>
</feature>
<dbReference type="InterPro" id="IPR045853">
    <property type="entry name" value="Pep_chain_release_fac_I_sf"/>
</dbReference>
<dbReference type="Gene3D" id="3.30.160.20">
    <property type="match status" value="1"/>
</dbReference>
<dbReference type="GO" id="GO:0005739">
    <property type="term" value="C:mitochondrion"/>
    <property type="evidence" value="ECO:0007669"/>
    <property type="project" value="UniProtKB-SubCell"/>
</dbReference>
<dbReference type="PANTHER" id="PTHR46203">
    <property type="entry name" value="PROBABLE PEPTIDE CHAIN RELEASE FACTOR C12ORF65"/>
    <property type="match status" value="1"/>
</dbReference>
<feature type="compositionally biased region" description="Basic residues" evidence="5">
    <location>
        <begin position="219"/>
        <end position="234"/>
    </location>
</feature>
<comment type="similarity">
    <text evidence="2">Belongs to the prokaryotic/mitochondrial release factor family.</text>
</comment>
<sequence length="247" mass="27192">MAFPRIALAILSRNGLLGQRLRAAPRILSQVSQLNTPAGSTRFWRTYSDASASTKGRVNGVDKNSDLFGEDPTGETELVGIGLEESSPLGLQQERVDPGETDEELEVERSEVADATNSSRYISRGKLMAAHRARVMPELKEDDLEEMFVRGSGPGGQAINKTSSSVSLIHRPTGIRVQCQATRSREQNRKIARKIMLDKLDQLANPGLSKLEVQQEKVRAKKRQRAKKAKKKAKLRADTGSVGEDEN</sequence>
<dbReference type="FunFam" id="3.30.160.20:FF:000065">
    <property type="entry name" value="Peptidyl-tRNA hydrolase domain protein"/>
    <property type="match status" value="1"/>
</dbReference>
<gene>
    <name evidence="7" type="ORF">RSOLAG1IB_00894</name>
</gene>
<proteinExistence type="inferred from homology"/>
<keyword evidence="3" id="KW-0809">Transit peptide</keyword>
<keyword evidence="8" id="KW-1185">Reference proteome</keyword>
<evidence type="ECO:0000256" key="5">
    <source>
        <dbReference type="SAM" id="MobiDB-lite"/>
    </source>
</evidence>
<evidence type="ECO:0000256" key="4">
    <source>
        <dbReference type="ARBA" id="ARBA00023128"/>
    </source>
</evidence>
<dbReference type="STRING" id="1108050.A0A0B7F5X8"/>
<evidence type="ECO:0000256" key="2">
    <source>
        <dbReference type="ARBA" id="ARBA00010835"/>
    </source>
</evidence>
<dbReference type="Proteomes" id="UP000059188">
    <property type="component" value="Unassembled WGS sequence"/>
</dbReference>
<dbReference type="PANTHER" id="PTHR46203:SF1">
    <property type="entry name" value="MITOCHONDRIAL TRANSLATION RELEASE FACTOR IN RESCUE"/>
    <property type="match status" value="1"/>
</dbReference>
<protein>
    <submittedName>
        <fullName evidence="7">Putative peptide chain release factor C12orf65 homolog, mitochondrial</fullName>
    </submittedName>
</protein>
<keyword evidence="4" id="KW-0496">Mitochondrion</keyword>
<name>A0A0B7F5X8_THACB</name>
<dbReference type="InterPro" id="IPR052405">
    <property type="entry name" value="Mito_Transl_Release_Factor"/>
</dbReference>
<accession>A0A0B7F5X8</accession>
<reference evidence="7 8" key="1">
    <citation type="submission" date="2014-11" db="EMBL/GenBank/DDBJ databases">
        <authorList>
            <person name="Wibberg Daniel"/>
        </authorList>
    </citation>
    <scope>NUCLEOTIDE SEQUENCE [LARGE SCALE GENOMIC DNA]</scope>
    <source>
        <strain evidence="7">Rhizoctonia solani AG1-IB 7/3/14</strain>
    </source>
</reference>
<dbReference type="Pfam" id="PF00472">
    <property type="entry name" value="RF-1"/>
    <property type="match status" value="1"/>
</dbReference>
<dbReference type="AlphaFoldDB" id="A0A0B7F5X8"/>
<dbReference type="SUPFAM" id="SSF75620">
    <property type="entry name" value="Release factor"/>
    <property type="match status" value="1"/>
</dbReference>